<keyword evidence="1" id="KW-1133">Transmembrane helix</keyword>
<dbReference type="GO" id="GO:0010945">
    <property type="term" value="F:coenzyme A diphosphatase activity"/>
    <property type="evidence" value="ECO:0007669"/>
    <property type="project" value="InterPro"/>
</dbReference>
<keyword evidence="4" id="KW-1185">Reference proteome</keyword>
<keyword evidence="1" id="KW-0472">Membrane</keyword>
<accession>A0A8H7AJ66</accession>
<feature type="transmembrane region" description="Helical" evidence="1">
    <location>
        <begin position="400"/>
        <end position="421"/>
    </location>
</feature>
<dbReference type="Pfam" id="PF00293">
    <property type="entry name" value="NUDIX"/>
    <property type="match status" value="1"/>
</dbReference>
<evidence type="ECO:0000313" key="3">
    <source>
        <dbReference type="EMBL" id="KAF7508081.1"/>
    </source>
</evidence>
<dbReference type="EMBL" id="JAACFV010000059">
    <property type="protein sequence ID" value="KAF7508081.1"/>
    <property type="molecule type" value="Genomic_DNA"/>
</dbReference>
<dbReference type="PANTHER" id="PTHR12992:SF44">
    <property type="entry name" value="NUDIX HYDROLASE DOMAIN-CONTAINING PROTEIN"/>
    <property type="match status" value="1"/>
</dbReference>
<dbReference type="Gene3D" id="3.90.79.10">
    <property type="entry name" value="Nucleoside Triphosphate Pyrophosphohydrolase"/>
    <property type="match status" value="1"/>
</dbReference>
<evidence type="ECO:0000256" key="1">
    <source>
        <dbReference type="SAM" id="Phobius"/>
    </source>
</evidence>
<reference evidence="3" key="1">
    <citation type="submission" date="2020-02" db="EMBL/GenBank/DDBJ databases">
        <authorList>
            <person name="Palmer J.M."/>
        </authorList>
    </citation>
    <scope>NUCLEOTIDE SEQUENCE</scope>
    <source>
        <strain evidence="3">EPUS1.4</strain>
        <tissue evidence="3">Thallus</tissue>
    </source>
</reference>
<evidence type="ECO:0000313" key="4">
    <source>
        <dbReference type="Proteomes" id="UP000606974"/>
    </source>
</evidence>
<dbReference type="PROSITE" id="PS51462">
    <property type="entry name" value="NUDIX"/>
    <property type="match status" value="1"/>
</dbReference>
<evidence type="ECO:0000259" key="2">
    <source>
        <dbReference type="PROSITE" id="PS51462"/>
    </source>
</evidence>
<comment type="caution">
    <text evidence="3">The sequence shown here is derived from an EMBL/GenBank/DDBJ whole genome shotgun (WGS) entry which is preliminary data.</text>
</comment>
<keyword evidence="1" id="KW-0812">Transmembrane</keyword>
<organism evidence="3 4">
    <name type="scientific">Endocarpon pusillum</name>
    <dbReference type="NCBI Taxonomy" id="364733"/>
    <lineage>
        <taxon>Eukaryota</taxon>
        <taxon>Fungi</taxon>
        <taxon>Dikarya</taxon>
        <taxon>Ascomycota</taxon>
        <taxon>Pezizomycotina</taxon>
        <taxon>Eurotiomycetes</taxon>
        <taxon>Chaetothyriomycetidae</taxon>
        <taxon>Verrucariales</taxon>
        <taxon>Verrucariaceae</taxon>
        <taxon>Endocarpon</taxon>
    </lineage>
</organism>
<dbReference type="OrthoDB" id="77989at2759"/>
<dbReference type="PANTHER" id="PTHR12992">
    <property type="entry name" value="NUDIX HYDROLASE"/>
    <property type="match status" value="1"/>
</dbReference>
<dbReference type="SUPFAM" id="SSF55811">
    <property type="entry name" value="Nudix"/>
    <property type="match status" value="1"/>
</dbReference>
<feature type="domain" description="Nudix hydrolase" evidence="2">
    <location>
        <begin position="66"/>
        <end position="215"/>
    </location>
</feature>
<name>A0A8H7AJ66_9EURO</name>
<proteinExistence type="predicted"/>
<protein>
    <recommendedName>
        <fullName evidence="2">Nudix hydrolase domain-containing protein</fullName>
    </recommendedName>
</protein>
<dbReference type="Proteomes" id="UP000606974">
    <property type="component" value="Unassembled WGS sequence"/>
</dbReference>
<dbReference type="InterPro" id="IPR045121">
    <property type="entry name" value="CoAse"/>
</dbReference>
<sequence length="429" mass="46551">MSVSTSIIKSLAECLGSIQQNPYPHVPNPPDCQKRASVALVLRVRPDYADSVTIASRHSSTDGNDGLPPTTLADFFAQGWVQNGDAEILFIKRAGRVGDRWSGHIALPGGRRDPPDVDDRAAAIRETKEEVGLDLSRSDCLYAGNLPQRVVTTTWGKKGLMVLCPFIFILTSPTSPSLLLQPAEVAATHWVPLPALLSSSLRTRELVDVSSRFGKKDGPVLRYMLRFTLGKMMFSAVRLIPSESVFASSIPGFIPHPQKNVTLFSGLARGSFGVPSSTTPSGPLLLWGLTLGIVADLLELLPPHNASELWQYPTFTSPDLRLLVYLFTYKLRQDNARHFSDGTLPSQTAVDASTAAVAVSEAEPHQAKPNNVGVGGLGLSSRPSHTLSSMLSGYYEQVNVAIAVFLAMRIAAAGGLGYYAFRTWKLWRR</sequence>
<dbReference type="CDD" id="cd03426">
    <property type="entry name" value="NUDIX_CoAse_Nudt7"/>
    <property type="match status" value="1"/>
</dbReference>
<dbReference type="InterPro" id="IPR000086">
    <property type="entry name" value="NUDIX_hydrolase_dom"/>
</dbReference>
<dbReference type="InterPro" id="IPR015797">
    <property type="entry name" value="NUDIX_hydrolase-like_dom_sf"/>
</dbReference>
<gene>
    <name evidence="3" type="ORF">GJ744_009663</name>
</gene>
<dbReference type="AlphaFoldDB" id="A0A8H7AJ66"/>